<protein>
    <recommendedName>
        <fullName evidence="4">Lipoprotein</fullName>
    </recommendedName>
</protein>
<evidence type="ECO:0000313" key="2">
    <source>
        <dbReference type="EMBL" id="MFC4825199.1"/>
    </source>
</evidence>
<organism evidence="2 3">
    <name type="scientific">Halorussus aquaticus</name>
    <dbReference type="NCBI Taxonomy" id="2953748"/>
    <lineage>
        <taxon>Archaea</taxon>
        <taxon>Methanobacteriati</taxon>
        <taxon>Methanobacteriota</taxon>
        <taxon>Stenosarchaea group</taxon>
        <taxon>Halobacteria</taxon>
        <taxon>Halobacteriales</taxon>
        <taxon>Haladaptataceae</taxon>
        <taxon>Halorussus</taxon>
    </lineage>
</organism>
<gene>
    <name evidence="2" type="ORF">ACFO9K_13125</name>
</gene>
<feature type="region of interest" description="Disordered" evidence="1">
    <location>
        <begin position="43"/>
        <end position="118"/>
    </location>
</feature>
<keyword evidence="3" id="KW-1185">Reference proteome</keyword>
<evidence type="ECO:0000313" key="3">
    <source>
        <dbReference type="Proteomes" id="UP001595945"/>
    </source>
</evidence>
<dbReference type="Proteomes" id="UP001595945">
    <property type="component" value="Unassembled WGS sequence"/>
</dbReference>
<feature type="compositionally biased region" description="Low complexity" evidence="1">
    <location>
        <begin position="54"/>
        <end position="64"/>
    </location>
</feature>
<evidence type="ECO:0008006" key="4">
    <source>
        <dbReference type="Google" id="ProtNLM"/>
    </source>
</evidence>
<dbReference type="GeneID" id="73044089"/>
<proteinExistence type="predicted"/>
<sequence>MPPSRRRTDGPPNSGARRSPRRRVLCLGGVALAGSLAGCASGLLREESDETPVESTETTAASRETNAEPRETTDSAATGTDDEPTTHPVGVDTSLPEGSVEFPDGPKSRPERPAVPTAESVGTYVETFERRYVYNELYRDESTSVSLECGVDSVAAYGDGFRVVAWCSASADTHGDGTTLHADYFTQYATYFVGPNSTVRRDGRSGTRE</sequence>
<dbReference type="EMBL" id="JBHSHT010000002">
    <property type="protein sequence ID" value="MFC4825199.1"/>
    <property type="molecule type" value="Genomic_DNA"/>
</dbReference>
<dbReference type="RefSeq" id="WP_254269105.1">
    <property type="nucleotide sequence ID" value="NZ_CP100400.1"/>
</dbReference>
<reference evidence="2 3" key="1">
    <citation type="journal article" date="2019" name="Int. J. Syst. Evol. Microbiol.">
        <title>The Global Catalogue of Microorganisms (GCM) 10K type strain sequencing project: providing services to taxonomists for standard genome sequencing and annotation.</title>
        <authorList>
            <consortium name="The Broad Institute Genomics Platform"/>
            <consortium name="The Broad Institute Genome Sequencing Center for Infectious Disease"/>
            <person name="Wu L."/>
            <person name="Ma J."/>
        </authorList>
    </citation>
    <scope>NUCLEOTIDE SEQUENCE [LARGE SCALE GENOMIC DNA]</scope>
    <source>
        <strain evidence="2 3">XZYJ18</strain>
    </source>
</reference>
<name>A0ABD5Q5I3_9EURY</name>
<evidence type="ECO:0000256" key="1">
    <source>
        <dbReference type="SAM" id="MobiDB-lite"/>
    </source>
</evidence>
<dbReference type="AlphaFoldDB" id="A0ABD5Q5I3"/>
<feature type="region of interest" description="Disordered" evidence="1">
    <location>
        <begin position="1"/>
        <end position="23"/>
    </location>
</feature>
<accession>A0ABD5Q5I3</accession>
<comment type="caution">
    <text evidence="2">The sequence shown here is derived from an EMBL/GenBank/DDBJ whole genome shotgun (WGS) entry which is preliminary data.</text>
</comment>